<protein>
    <submittedName>
        <fullName evidence="1">Uncharacterized protein</fullName>
    </submittedName>
</protein>
<evidence type="ECO:0000313" key="2">
    <source>
        <dbReference type="Proteomes" id="UP000193944"/>
    </source>
</evidence>
<comment type="caution">
    <text evidence="1">The sequence shown here is derived from an EMBL/GenBank/DDBJ whole genome shotgun (WGS) entry which is preliminary data.</text>
</comment>
<dbReference type="Proteomes" id="UP000193944">
    <property type="component" value="Unassembled WGS sequence"/>
</dbReference>
<name>A0A1Y1XEW6_9FUNG</name>
<reference evidence="1 2" key="2">
    <citation type="submission" date="2016-08" db="EMBL/GenBank/DDBJ databases">
        <title>Pervasive Adenine N6-methylation of Active Genes in Fungi.</title>
        <authorList>
            <consortium name="DOE Joint Genome Institute"/>
            <person name="Mondo S.J."/>
            <person name="Dannebaum R.O."/>
            <person name="Kuo R.C."/>
            <person name="Labutti K."/>
            <person name="Haridas S."/>
            <person name="Kuo A."/>
            <person name="Salamov A."/>
            <person name="Ahrendt S.R."/>
            <person name="Lipzen A."/>
            <person name="Sullivan W."/>
            <person name="Andreopoulos W.B."/>
            <person name="Clum A."/>
            <person name="Lindquist E."/>
            <person name="Daum C."/>
            <person name="Ramamoorthy G.K."/>
            <person name="Gryganskyi A."/>
            <person name="Culley D."/>
            <person name="Magnuson J.K."/>
            <person name="James T.Y."/>
            <person name="O'Malley M.A."/>
            <person name="Stajich J.E."/>
            <person name="Spatafora J.W."/>
            <person name="Visel A."/>
            <person name="Grigoriev I.V."/>
        </authorList>
    </citation>
    <scope>NUCLEOTIDE SEQUENCE [LARGE SCALE GENOMIC DNA]</scope>
    <source>
        <strain evidence="1 2">S4</strain>
    </source>
</reference>
<dbReference type="EMBL" id="MCFG01000055">
    <property type="protein sequence ID" value="ORX84285.1"/>
    <property type="molecule type" value="Genomic_DNA"/>
</dbReference>
<evidence type="ECO:0000313" key="1">
    <source>
        <dbReference type="EMBL" id="ORX84285.1"/>
    </source>
</evidence>
<dbReference type="AlphaFoldDB" id="A0A1Y1XEW6"/>
<reference evidence="1 2" key="1">
    <citation type="submission" date="2016-08" db="EMBL/GenBank/DDBJ databases">
        <title>A Parts List for Fungal Cellulosomes Revealed by Comparative Genomics.</title>
        <authorList>
            <consortium name="DOE Joint Genome Institute"/>
            <person name="Haitjema C.H."/>
            <person name="Gilmore S.P."/>
            <person name="Henske J.K."/>
            <person name="Solomon K.V."/>
            <person name="De Groot R."/>
            <person name="Kuo A."/>
            <person name="Mondo S.J."/>
            <person name="Salamov A.A."/>
            <person name="Labutti K."/>
            <person name="Zhao Z."/>
            <person name="Chiniquy J."/>
            <person name="Barry K."/>
            <person name="Brewer H.M."/>
            <person name="Purvine S.O."/>
            <person name="Wright A.T."/>
            <person name="Boxma B."/>
            <person name="Van Alen T."/>
            <person name="Hackstein J.H."/>
            <person name="Baker S.E."/>
            <person name="Grigoriev I.V."/>
            <person name="O'Malley M.A."/>
        </authorList>
    </citation>
    <scope>NUCLEOTIDE SEQUENCE [LARGE SCALE GENOMIC DNA]</scope>
    <source>
        <strain evidence="1 2">S4</strain>
    </source>
</reference>
<accession>A0A1Y1XEW6</accession>
<sequence>MELEPLNFYENNDTIYIKNKFVKIQNNLMKEYNHHGPLCKKVDNNNNQFSISMLNLSESNFSTIFHKRVSPMSYNNEY</sequence>
<organism evidence="1 2">
    <name type="scientific">Anaeromyces robustus</name>
    <dbReference type="NCBI Taxonomy" id="1754192"/>
    <lineage>
        <taxon>Eukaryota</taxon>
        <taxon>Fungi</taxon>
        <taxon>Fungi incertae sedis</taxon>
        <taxon>Chytridiomycota</taxon>
        <taxon>Chytridiomycota incertae sedis</taxon>
        <taxon>Neocallimastigomycetes</taxon>
        <taxon>Neocallimastigales</taxon>
        <taxon>Neocallimastigaceae</taxon>
        <taxon>Anaeromyces</taxon>
    </lineage>
</organism>
<gene>
    <name evidence="1" type="ORF">BCR32DRAFT_277267</name>
</gene>
<keyword evidence="2" id="KW-1185">Reference proteome</keyword>
<proteinExistence type="predicted"/>